<dbReference type="EMBL" id="QBUD01000003">
    <property type="protein sequence ID" value="PUB16260.1"/>
    <property type="molecule type" value="Genomic_DNA"/>
</dbReference>
<sequence>MAKLFYQWRQSIGIRLLASAVAPKNDERLKVCVRDAALDDFIAQKRNIICAVKDRYQPVHDHSTCESAWLFGLWSVSKSIACHTSATAGVVLS</sequence>
<evidence type="ECO:0000313" key="1">
    <source>
        <dbReference type="EMBL" id="PUB16260.1"/>
    </source>
</evidence>
<evidence type="ECO:0000313" key="2">
    <source>
        <dbReference type="Proteomes" id="UP000244523"/>
    </source>
</evidence>
<proteinExistence type="predicted"/>
<accession>A0A2T6KJW2</accession>
<dbReference type="Proteomes" id="UP000244523">
    <property type="component" value="Unassembled WGS sequence"/>
</dbReference>
<gene>
    <name evidence="1" type="ORF">C8N45_103114</name>
</gene>
<protein>
    <submittedName>
        <fullName evidence="1">Uncharacterized protein</fullName>
    </submittedName>
</protein>
<keyword evidence="2" id="KW-1185">Reference proteome</keyword>
<reference evidence="1 2" key="1">
    <citation type="submission" date="2018-04" db="EMBL/GenBank/DDBJ databases">
        <title>Genomic Encyclopedia of Archaeal and Bacterial Type Strains, Phase II (KMG-II): from individual species to whole genera.</title>
        <authorList>
            <person name="Goeker M."/>
        </authorList>
    </citation>
    <scope>NUCLEOTIDE SEQUENCE [LARGE SCALE GENOMIC DNA]</scope>
    <source>
        <strain evidence="1 2">DSM 29955</strain>
    </source>
</reference>
<comment type="caution">
    <text evidence="1">The sequence shown here is derived from an EMBL/GenBank/DDBJ whole genome shotgun (WGS) entry which is preliminary data.</text>
</comment>
<dbReference type="AlphaFoldDB" id="A0A2T6KJW2"/>
<organism evidence="1 2">
    <name type="scientific">Yoonia sediminilitoris</name>
    <dbReference type="NCBI Taxonomy" id="1286148"/>
    <lineage>
        <taxon>Bacteria</taxon>
        <taxon>Pseudomonadati</taxon>
        <taxon>Pseudomonadota</taxon>
        <taxon>Alphaproteobacteria</taxon>
        <taxon>Rhodobacterales</taxon>
        <taxon>Paracoccaceae</taxon>
        <taxon>Yoonia</taxon>
    </lineage>
</organism>
<name>A0A2T6KJW2_9RHOB</name>